<keyword evidence="2" id="KW-1185">Reference proteome</keyword>
<dbReference type="AlphaFoldDB" id="A0AAW4PG39"/>
<gene>
    <name evidence="1" type="ORF">EGH23_18345</name>
</gene>
<evidence type="ECO:0008006" key="3">
    <source>
        <dbReference type="Google" id="ProtNLM"/>
    </source>
</evidence>
<accession>A0AAW4PG39</accession>
<reference evidence="1 2" key="1">
    <citation type="submission" date="2021-06" db="EMBL/GenBank/DDBJ databases">
        <title>Halomicroarcula sp. a new haloarchaeum isolated from saline soil.</title>
        <authorList>
            <person name="Duran-Viseras A."/>
            <person name="Sanchez-Porro C."/>
            <person name="Ventosa A."/>
        </authorList>
    </citation>
    <scope>NUCLEOTIDE SEQUENCE [LARGE SCALE GENOMIC DNA]</scope>
    <source>
        <strain evidence="1 2">F27</strain>
    </source>
</reference>
<evidence type="ECO:0000313" key="2">
    <source>
        <dbReference type="Proteomes" id="UP001430455"/>
    </source>
</evidence>
<proteinExistence type="predicted"/>
<dbReference type="Proteomes" id="UP001430455">
    <property type="component" value="Unassembled WGS sequence"/>
</dbReference>
<evidence type="ECO:0000313" key="1">
    <source>
        <dbReference type="EMBL" id="MBX0296843.1"/>
    </source>
</evidence>
<name>A0AAW4PG39_9EURY</name>
<comment type="caution">
    <text evidence="1">The sequence shown here is derived from an EMBL/GenBank/DDBJ whole genome shotgun (WGS) entry which is preliminary data.</text>
</comment>
<protein>
    <recommendedName>
        <fullName evidence="3">DUF362 domain-containing protein</fullName>
    </recommendedName>
</protein>
<dbReference type="RefSeq" id="WP_220581435.1">
    <property type="nucleotide sequence ID" value="NZ_RKLT01000011.1"/>
</dbReference>
<sequence length="280" mass="31610">MISRREFLQQSGSGAVAFSFHEDWFETDPSEYPPHPSIPTSVLKEQGWSLRDEKPRNRFKREDAKWSTSIYQWDSLREKVREATGGQIDIPPGGLVAYRIGDTSSVFDSDNTFNLPWLAKRELDDPIKNHFKNYLHEFSKTGFTTVGDIDWSLAPLFGVPSSSVMQECLPSGTLTTESVGSVQIHQFNLDYELNDRSSNTSTTVDIHTVDLEFFGWLAGWSHKQHIFAVGGIHPNATGDYCGLDNPHIEEALTEALDEQVHLNLDETLYGRMHTVMGSLE</sequence>
<dbReference type="EMBL" id="RKLT01000011">
    <property type="protein sequence ID" value="MBX0296843.1"/>
    <property type="molecule type" value="Genomic_DNA"/>
</dbReference>
<organism evidence="1 2">
    <name type="scientific">Haloarcula nitratireducens</name>
    <dbReference type="NCBI Taxonomy" id="2487749"/>
    <lineage>
        <taxon>Archaea</taxon>
        <taxon>Methanobacteriati</taxon>
        <taxon>Methanobacteriota</taxon>
        <taxon>Stenosarchaea group</taxon>
        <taxon>Halobacteria</taxon>
        <taxon>Halobacteriales</taxon>
        <taxon>Haloarculaceae</taxon>
        <taxon>Haloarcula</taxon>
    </lineage>
</organism>